<evidence type="ECO:0000256" key="11">
    <source>
        <dbReference type="ARBA" id="ARBA00025638"/>
    </source>
</evidence>
<evidence type="ECO:0000256" key="1">
    <source>
        <dbReference type="ARBA" id="ARBA00004141"/>
    </source>
</evidence>
<evidence type="ECO:0000256" key="5">
    <source>
        <dbReference type="ARBA" id="ARBA00022448"/>
    </source>
</evidence>
<evidence type="ECO:0000256" key="6">
    <source>
        <dbReference type="ARBA" id="ARBA00022692"/>
    </source>
</evidence>
<dbReference type="EMBL" id="KX525588">
    <property type="protein sequence ID" value="AOL58141.1"/>
    <property type="molecule type" value="Genomic_DNA"/>
</dbReference>
<keyword evidence="6 12" id="KW-0812">Transmembrane</keyword>
<dbReference type="GO" id="GO:0016020">
    <property type="term" value="C:membrane"/>
    <property type="evidence" value="ECO:0007669"/>
    <property type="project" value="UniProtKB-SubCell"/>
</dbReference>
<evidence type="ECO:0000256" key="12">
    <source>
        <dbReference type="SAM" id="Phobius"/>
    </source>
</evidence>
<protein>
    <recommendedName>
        <fullName evidence="4">Probable protein-export membrane protein SecG</fullName>
    </recommendedName>
    <alternativeName>
        <fullName evidence="3">Probable protein-export membrane protein secG</fullName>
    </alternativeName>
</protein>
<evidence type="ECO:0000256" key="2">
    <source>
        <dbReference type="ARBA" id="ARBA00008445"/>
    </source>
</evidence>
<comment type="similarity">
    <text evidence="2">Belongs to the SecG family.</text>
</comment>
<keyword evidence="10 12" id="KW-0472">Membrane</keyword>
<evidence type="ECO:0000256" key="4">
    <source>
        <dbReference type="ARBA" id="ARBA00015435"/>
    </source>
</evidence>
<dbReference type="GeneID" id="29072117"/>
<feature type="chain" id="PRO_5016699810" description="Probable protein-export membrane protein SecG" evidence="13">
    <location>
        <begin position="24"/>
        <end position="70"/>
    </location>
</feature>
<keyword evidence="5" id="KW-0813">Transport</keyword>
<evidence type="ECO:0000256" key="9">
    <source>
        <dbReference type="ARBA" id="ARBA00023010"/>
    </source>
</evidence>
<organism evidence="14">
    <name type="scientific">Mastocarpus papillatus</name>
    <dbReference type="NCBI Taxonomy" id="31436"/>
    <lineage>
        <taxon>Eukaryota</taxon>
        <taxon>Rhodophyta</taxon>
        <taxon>Florideophyceae</taxon>
        <taxon>Rhodymeniophycidae</taxon>
        <taxon>Gigartinales</taxon>
        <taxon>Phyllophoraceae</taxon>
        <taxon>Mastocarpus</taxon>
    </lineage>
</organism>
<evidence type="ECO:0000256" key="13">
    <source>
        <dbReference type="SAM" id="SignalP"/>
    </source>
</evidence>
<gene>
    <name evidence="14" type="primary">secG</name>
</gene>
<dbReference type="GO" id="GO:0015450">
    <property type="term" value="F:protein-transporting ATPase activity"/>
    <property type="evidence" value="ECO:0007669"/>
    <property type="project" value="InterPro"/>
</dbReference>
<geneLocation type="plastid" evidence="14"/>
<reference evidence="14" key="1">
    <citation type="journal article" date="2016" name="Mitochondrial DNA Part B Resour">
        <title>Organellar genome analysis of the heteromorphic red alga Mastocarpus papillatus (Phyllophoraceae, Rhodophyta).</title>
        <authorList>
            <person name="Hughey J.R."/>
            <person name="Mumford T.F."/>
            <person name="Navarrete-Fernandez T.M."/>
            <person name="Huber S.R."/>
            <person name="Freese J.M."/>
            <person name="Murray E.M.C."/>
            <person name="Sissini M.N."/>
            <person name="Gentilhomme A."/>
        </authorList>
    </citation>
    <scope>NUCLEOTIDE SEQUENCE</scope>
</reference>
<evidence type="ECO:0000256" key="3">
    <source>
        <dbReference type="ARBA" id="ARBA00013657"/>
    </source>
</evidence>
<evidence type="ECO:0000313" key="14">
    <source>
        <dbReference type="EMBL" id="AOL58141.1"/>
    </source>
</evidence>
<dbReference type="InterPro" id="IPR004692">
    <property type="entry name" value="SecG"/>
</dbReference>
<keyword evidence="14" id="KW-0934">Plastid</keyword>
<comment type="function">
    <text evidence="11">Involved in protein export. Participates in an early event of protein translocation across the chloroplast thylakoid membrane.</text>
</comment>
<dbReference type="Pfam" id="PF03840">
    <property type="entry name" value="SecG"/>
    <property type="match status" value="1"/>
</dbReference>
<feature type="signal peptide" evidence="13">
    <location>
        <begin position="1"/>
        <end position="23"/>
    </location>
</feature>
<evidence type="ECO:0000256" key="10">
    <source>
        <dbReference type="ARBA" id="ARBA00023136"/>
    </source>
</evidence>
<keyword evidence="9" id="KW-0811">Translocation</keyword>
<name>A0A342RZJ5_9FLOR</name>
<keyword evidence="8 12" id="KW-1133">Transmembrane helix</keyword>
<evidence type="ECO:0000256" key="8">
    <source>
        <dbReference type="ARBA" id="ARBA00022989"/>
    </source>
</evidence>
<dbReference type="NCBIfam" id="TIGR00810">
    <property type="entry name" value="secG"/>
    <property type="match status" value="1"/>
</dbReference>
<dbReference type="GO" id="GO:0009306">
    <property type="term" value="P:protein secretion"/>
    <property type="evidence" value="ECO:0007669"/>
    <property type="project" value="InterPro"/>
</dbReference>
<feature type="transmembrane region" description="Helical" evidence="12">
    <location>
        <begin position="47"/>
        <end position="69"/>
    </location>
</feature>
<dbReference type="AlphaFoldDB" id="A0A342RZJ5"/>
<dbReference type="RefSeq" id="YP_009295657.1">
    <property type="nucleotide sequence ID" value="NC_031167.1"/>
</dbReference>
<sequence>MKLIWYLISLIIICLILINNPKGTNLGSFGNQGSILNATRSNQKTLQILIVVNIFCFFLLTILLLLYSLA</sequence>
<keyword evidence="7" id="KW-0653">Protein transport</keyword>
<accession>A0A342RZJ5</accession>
<evidence type="ECO:0000256" key="7">
    <source>
        <dbReference type="ARBA" id="ARBA00022927"/>
    </source>
</evidence>
<proteinExistence type="inferred from homology"/>
<comment type="subcellular location">
    <subcellularLocation>
        <location evidence="1">Membrane</location>
        <topology evidence="1">Multi-pass membrane protein</topology>
    </subcellularLocation>
</comment>
<keyword evidence="13" id="KW-0732">Signal</keyword>